<dbReference type="AlphaFoldDB" id="A0A1A8ZPM0"/>
<name>A0A1A8ZPM0_9ACTN</name>
<feature type="compositionally biased region" description="Low complexity" evidence="1">
    <location>
        <begin position="87"/>
        <end position="101"/>
    </location>
</feature>
<evidence type="ECO:0000256" key="2">
    <source>
        <dbReference type="SAM" id="SignalP"/>
    </source>
</evidence>
<gene>
    <name evidence="3" type="ORF">GA0070611_3161</name>
</gene>
<feature type="chain" id="PRO_5039640687" evidence="2">
    <location>
        <begin position="32"/>
        <end position="205"/>
    </location>
</feature>
<protein>
    <submittedName>
        <fullName evidence="3">Uncharacterized protein</fullName>
    </submittedName>
</protein>
<keyword evidence="2" id="KW-0732">Signal</keyword>
<reference evidence="4" key="1">
    <citation type="submission" date="2016-06" db="EMBL/GenBank/DDBJ databases">
        <authorList>
            <person name="Varghese N."/>
            <person name="Submissions Spin"/>
        </authorList>
    </citation>
    <scope>NUCLEOTIDE SEQUENCE [LARGE SCALE GENOMIC DNA]</scope>
    <source>
        <strain evidence="4">DSM 44815</strain>
    </source>
</reference>
<evidence type="ECO:0000313" key="4">
    <source>
        <dbReference type="Proteomes" id="UP000199385"/>
    </source>
</evidence>
<proteinExistence type="predicted"/>
<dbReference type="PROSITE" id="PS51257">
    <property type="entry name" value="PROKAR_LIPOPROTEIN"/>
    <property type="match status" value="1"/>
</dbReference>
<dbReference type="EMBL" id="LT594323">
    <property type="protein sequence ID" value="SBT45829.1"/>
    <property type="molecule type" value="Genomic_DNA"/>
</dbReference>
<evidence type="ECO:0000313" key="3">
    <source>
        <dbReference type="EMBL" id="SBT45829.1"/>
    </source>
</evidence>
<sequence>MSKGRTAAVLAMALGLSGVAAGCAGSPAVTAGPGRPSAAVPSGTVAAAPATVPAAIGTPTAGPGAGGAGPTVVPDGRRAGGTGSGGPPAAAPAASGRPTRLADLPPAVAATADCAAPVLTRAASTVLDRPASGPALARVSVFACRNGFARVLAVAEGSTADVSGMQLFLRFEGGTWRLAGQTGPAGECGDPNLPSAVVAVCAGLS</sequence>
<feature type="signal peptide" evidence="2">
    <location>
        <begin position="1"/>
        <end position="31"/>
    </location>
</feature>
<dbReference type="STRING" id="261654.GA0070611_3161"/>
<dbReference type="OrthoDB" id="3402551at2"/>
<accession>A0A1A8ZPM0</accession>
<dbReference type="Proteomes" id="UP000199385">
    <property type="component" value="Chromosome I"/>
</dbReference>
<keyword evidence="4" id="KW-1185">Reference proteome</keyword>
<organism evidence="3 4">
    <name type="scientific">Micromonospora auratinigra</name>
    <dbReference type="NCBI Taxonomy" id="261654"/>
    <lineage>
        <taxon>Bacteria</taxon>
        <taxon>Bacillati</taxon>
        <taxon>Actinomycetota</taxon>
        <taxon>Actinomycetes</taxon>
        <taxon>Micromonosporales</taxon>
        <taxon>Micromonosporaceae</taxon>
        <taxon>Micromonospora</taxon>
    </lineage>
</organism>
<dbReference type="RefSeq" id="WP_157740326.1">
    <property type="nucleotide sequence ID" value="NZ_LT594323.1"/>
</dbReference>
<feature type="region of interest" description="Disordered" evidence="1">
    <location>
        <begin position="57"/>
        <end position="101"/>
    </location>
</feature>
<evidence type="ECO:0000256" key="1">
    <source>
        <dbReference type="SAM" id="MobiDB-lite"/>
    </source>
</evidence>
<dbReference type="PATRIC" id="fig|261654.4.peg.3215"/>